<dbReference type="AlphaFoldDB" id="A0A024TLF0"/>
<dbReference type="GeneID" id="20088801"/>
<feature type="transmembrane region" description="Helical" evidence="1">
    <location>
        <begin position="91"/>
        <end position="108"/>
    </location>
</feature>
<evidence type="ECO:0000256" key="1">
    <source>
        <dbReference type="SAM" id="Phobius"/>
    </source>
</evidence>
<name>A0A024TLF0_9STRA</name>
<keyword evidence="1" id="KW-0812">Transmembrane</keyword>
<dbReference type="RefSeq" id="XP_008876741.1">
    <property type="nucleotide sequence ID" value="XM_008878519.1"/>
</dbReference>
<reference evidence="2" key="1">
    <citation type="submission" date="2013-12" db="EMBL/GenBank/DDBJ databases">
        <title>The Genome Sequence of Aphanomyces invadans NJM9701.</title>
        <authorList>
            <consortium name="The Broad Institute Genomics Platform"/>
            <person name="Russ C."/>
            <person name="Tyler B."/>
            <person name="van West P."/>
            <person name="Dieguez-Uribeondo J."/>
            <person name="Young S.K."/>
            <person name="Zeng Q."/>
            <person name="Gargeya S."/>
            <person name="Fitzgerald M."/>
            <person name="Abouelleil A."/>
            <person name="Alvarado L."/>
            <person name="Chapman S.B."/>
            <person name="Gainer-Dewar J."/>
            <person name="Goldberg J."/>
            <person name="Griggs A."/>
            <person name="Gujja S."/>
            <person name="Hansen M."/>
            <person name="Howarth C."/>
            <person name="Imamovic A."/>
            <person name="Ireland A."/>
            <person name="Larimer J."/>
            <person name="McCowan C."/>
            <person name="Murphy C."/>
            <person name="Pearson M."/>
            <person name="Poon T.W."/>
            <person name="Priest M."/>
            <person name="Roberts A."/>
            <person name="Saif S."/>
            <person name="Shea T."/>
            <person name="Sykes S."/>
            <person name="Wortman J."/>
            <person name="Nusbaum C."/>
            <person name="Birren B."/>
        </authorList>
    </citation>
    <scope>NUCLEOTIDE SEQUENCE [LARGE SCALE GENOMIC DNA]</scope>
    <source>
        <strain evidence="2">NJM9701</strain>
    </source>
</reference>
<dbReference type="OrthoDB" id="72051at2759"/>
<keyword evidence="1" id="KW-1133">Transmembrane helix</keyword>
<organism evidence="2">
    <name type="scientific">Aphanomyces invadans</name>
    <dbReference type="NCBI Taxonomy" id="157072"/>
    <lineage>
        <taxon>Eukaryota</taxon>
        <taxon>Sar</taxon>
        <taxon>Stramenopiles</taxon>
        <taxon>Oomycota</taxon>
        <taxon>Saprolegniomycetes</taxon>
        <taxon>Saprolegniales</taxon>
        <taxon>Verrucalvaceae</taxon>
        <taxon>Aphanomyces</taxon>
    </lineage>
</organism>
<sequence length="127" mass="14195">MDIATSNDYLNVLTSVLQRQTIKDMLYEGIMSTMLYWTIFGYILSSAPLAVWNLHKYNLLRRVSWKAILGGSVGIFTLAWLIADSTPADKIFFIVGAGAGVFCTHLHFEIAELISGHIEAAQLKKQE</sequence>
<feature type="transmembrane region" description="Helical" evidence="1">
    <location>
        <begin position="67"/>
        <end position="85"/>
    </location>
</feature>
<evidence type="ECO:0000313" key="2">
    <source>
        <dbReference type="EMBL" id="ETV94426.1"/>
    </source>
</evidence>
<dbReference type="VEuPathDB" id="FungiDB:H310_11751"/>
<dbReference type="EMBL" id="KI913985">
    <property type="protein sequence ID" value="ETV94426.1"/>
    <property type="molecule type" value="Genomic_DNA"/>
</dbReference>
<proteinExistence type="predicted"/>
<protein>
    <submittedName>
        <fullName evidence="2">Uncharacterized protein</fullName>
    </submittedName>
</protein>
<gene>
    <name evidence="2" type="ORF">H310_11751</name>
</gene>
<feature type="transmembrane region" description="Helical" evidence="1">
    <location>
        <begin position="34"/>
        <end position="55"/>
    </location>
</feature>
<accession>A0A024TLF0</accession>
<keyword evidence="1" id="KW-0472">Membrane</keyword>